<accession>A0A1G6HQH7</accession>
<keyword evidence="2" id="KW-1185">Reference proteome</keyword>
<dbReference type="AlphaFoldDB" id="A0A1G6HQH7"/>
<dbReference type="Gene3D" id="3.90.1150.30">
    <property type="match status" value="1"/>
</dbReference>
<protein>
    <submittedName>
        <fullName evidence="1">Predicted DNA-binding protein, MmcQ/YjbR family</fullName>
    </submittedName>
</protein>
<dbReference type="SUPFAM" id="SSF88697">
    <property type="entry name" value="PUA domain-like"/>
    <property type="match status" value="1"/>
</dbReference>
<dbReference type="SUPFAM" id="SSF142906">
    <property type="entry name" value="YjbR-like"/>
    <property type="match status" value="1"/>
</dbReference>
<name>A0A1G6HQH7_9FIRM</name>
<dbReference type="PANTHER" id="PTHR35145">
    <property type="entry name" value="CYTOPLASMIC PROTEIN-RELATED"/>
    <property type="match status" value="1"/>
</dbReference>
<sequence length="253" mass="29091">MSGSHKIQRDEIFKYVKKKYGIAEDYPFPNAPSIPVMRHPDNRKLFAIIMNVRRKTLGLDGTGWVDIINVKLGDPYYVDMVVRQQGYLRGYHIRGGNWVSILLDGTAPFSEICKMVDESFIVTASRNKKRKYRPPKEWIVPANPKYYDIEHAFDMENEIDWKQGAGIRTGDTVFIYVAAPVSAILYKCKVTETDIPYDYADKNLTIKALMKIKLIKRYNPGTFAFEVLKNKYGIFAIRGPRSVPHSLSESLKQ</sequence>
<dbReference type="InterPro" id="IPR015947">
    <property type="entry name" value="PUA-like_sf"/>
</dbReference>
<dbReference type="PANTHER" id="PTHR35145:SF1">
    <property type="entry name" value="CYTOPLASMIC PROTEIN"/>
    <property type="match status" value="1"/>
</dbReference>
<proteinExistence type="predicted"/>
<dbReference type="Pfam" id="PF04237">
    <property type="entry name" value="YjbR"/>
    <property type="match status" value="1"/>
</dbReference>
<dbReference type="EMBL" id="FMYW01000001">
    <property type="protein sequence ID" value="SDB96115.1"/>
    <property type="molecule type" value="Genomic_DNA"/>
</dbReference>
<evidence type="ECO:0000313" key="2">
    <source>
        <dbReference type="Proteomes" id="UP000198943"/>
    </source>
</evidence>
<dbReference type="InterPro" id="IPR058532">
    <property type="entry name" value="YjbR/MT2646/Rv2570-like"/>
</dbReference>
<dbReference type="InterPro" id="IPR007351">
    <property type="entry name" value="YjbR"/>
</dbReference>
<dbReference type="Proteomes" id="UP000198943">
    <property type="component" value="Unassembled WGS sequence"/>
</dbReference>
<gene>
    <name evidence="1" type="ORF">SAMN04487864_101143</name>
</gene>
<dbReference type="RefSeq" id="WP_218118112.1">
    <property type="nucleotide sequence ID" value="NZ_FMYW01000001.1"/>
</dbReference>
<reference evidence="2" key="1">
    <citation type="submission" date="2016-10" db="EMBL/GenBank/DDBJ databases">
        <authorList>
            <person name="Varghese N."/>
            <person name="Submissions S."/>
        </authorList>
    </citation>
    <scope>NUCLEOTIDE SEQUENCE [LARGE SCALE GENOMIC DNA]</scope>
    <source>
        <strain evidence="2">DSM 11005</strain>
    </source>
</reference>
<evidence type="ECO:0000313" key="1">
    <source>
        <dbReference type="EMBL" id="SDB96115.1"/>
    </source>
</evidence>
<organism evidence="1 2">
    <name type="scientific">Succiniclasticum ruminis</name>
    <dbReference type="NCBI Taxonomy" id="40841"/>
    <lineage>
        <taxon>Bacteria</taxon>
        <taxon>Bacillati</taxon>
        <taxon>Bacillota</taxon>
        <taxon>Negativicutes</taxon>
        <taxon>Acidaminococcales</taxon>
        <taxon>Acidaminococcaceae</taxon>
        <taxon>Succiniclasticum</taxon>
    </lineage>
</organism>
<dbReference type="GO" id="GO:0003677">
    <property type="term" value="F:DNA binding"/>
    <property type="evidence" value="ECO:0007669"/>
    <property type="project" value="UniProtKB-KW"/>
</dbReference>
<keyword evidence="1" id="KW-0238">DNA-binding</keyword>
<dbReference type="InterPro" id="IPR038056">
    <property type="entry name" value="YjbR-like_sf"/>
</dbReference>